<evidence type="ECO:0008006" key="3">
    <source>
        <dbReference type="Google" id="ProtNLM"/>
    </source>
</evidence>
<dbReference type="GeneID" id="37227302"/>
<dbReference type="STRING" id="1448316.A0A395HE29"/>
<dbReference type="RefSeq" id="XP_025579692.1">
    <property type="nucleotide sequence ID" value="XM_025722437.1"/>
</dbReference>
<accession>A0A395HE29</accession>
<keyword evidence="2" id="KW-1185">Reference proteome</keyword>
<dbReference type="Proteomes" id="UP000249402">
    <property type="component" value="Unassembled WGS sequence"/>
</dbReference>
<protein>
    <recommendedName>
        <fullName evidence="3">Folylpolyglutamate synthase</fullName>
    </recommendedName>
</protein>
<dbReference type="EMBL" id="KZ824421">
    <property type="protein sequence ID" value="RAL05365.1"/>
    <property type="molecule type" value="Genomic_DNA"/>
</dbReference>
<dbReference type="Gene3D" id="3.90.190.20">
    <property type="entry name" value="Mur ligase, C-terminal domain"/>
    <property type="match status" value="1"/>
</dbReference>
<dbReference type="VEuPathDB" id="FungiDB:BO80DRAFT_461241"/>
<dbReference type="InterPro" id="IPR036615">
    <property type="entry name" value="Mur_ligase_C_dom_sf"/>
</dbReference>
<gene>
    <name evidence="1" type="ORF">BO80DRAFT_461241</name>
</gene>
<evidence type="ECO:0000313" key="2">
    <source>
        <dbReference type="Proteomes" id="UP000249402"/>
    </source>
</evidence>
<dbReference type="AlphaFoldDB" id="A0A395HE29"/>
<dbReference type="OrthoDB" id="5212574at2759"/>
<organism evidence="1 2">
    <name type="scientific">Aspergillus ibericus CBS 121593</name>
    <dbReference type="NCBI Taxonomy" id="1448316"/>
    <lineage>
        <taxon>Eukaryota</taxon>
        <taxon>Fungi</taxon>
        <taxon>Dikarya</taxon>
        <taxon>Ascomycota</taxon>
        <taxon>Pezizomycotina</taxon>
        <taxon>Eurotiomycetes</taxon>
        <taxon>Eurotiomycetidae</taxon>
        <taxon>Eurotiales</taxon>
        <taxon>Aspergillaceae</taxon>
        <taxon>Aspergillus</taxon>
        <taxon>Aspergillus subgen. Circumdati</taxon>
    </lineage>
</organism>
<dbReference type="GO" id="GO:0016881">
    <property type="term" value="F:acid-amino acid ligase activity"/>
    <property type="evidence" value="ECO:0007669"/>
    <property type="project" value="InterPro"/>
</dbReference>
<evidence type="ECO:0000313" key="1">
    <source>
        <dbReference type="EMBL" id="RAL05365.1"/>
    </source>
</evidence>
<reference evidence="1 2" key="1">
    <citation type="submission" date="2018-02" db="EMBL/GenBank/DDBJ databases">
        <title>The genomes of Aspergillus section Nigri reveals drivers in fungal speciation.</title>
        <authorList>
            <consortium name="DOE Joint Genome Institute"/>
            <person name="Vesth T.C."/>
            <person name="Nybo J."/>
            <person name="Theobald S."/>
            <person name="Brandl J."/>
            <person name="Frisvad J.C."/>
            <person name="Nielsen K.F."/>
            <person name="Lyhne E.K."/>
            <person name="Kogle M.E."/>
            <person name="Kuo A."/>
            <person name="Riley R."/>
            <person name="Clum A."/>
            <person name="Nolan M."/>
            <person name="Lipzen A."/>
            <person name="Salamov A."/>
            <person name="Henrissat B."/>
            <person name="Wiebenga A."/>
            <person name="De vries R.P."/>
            <person name="Grigoriev I.V."/>
            <person name="Mortensen U.H."/>
            <person name="Andersen M.R."/>
            <person name="Baker S.E."/>
        </authorList>
    </citation>
    <scope>NUCLEOTIDE SEQUENCE [LARGE SCALE GENOMIC DNA]</scope>
    <source>
        <strain evidence="1 2">CBS 121593</strain>
    </source>
</reference>
<proteinExistence type="predicted"/>
<name>A0A395HE29_9EURO</name>
<sequence>MSLAQAAEWFATNTYIADSRKFCVLIFSHYSTVRDGAALVEDLTDALSKHNTIPDRIIITTDQPREDGTTRIDKILRLPPIPFSQFYSAYTSRWKRLSMDTLISGEPSVEGAIRLAREISNQRRGAQILVTGSIHLIGGALDILRPLP</sequence>